<dbReference type="EMBL" id="CAJJDP010000329">
    <property type="protein sequence ID" value="CAD8215572.1"/>
    <property type="molecule type" value="Genomic_DNA"/>
</dbReference>
<protein>
    <recommendedName>
        <fullName evidence="3">MORN repeat protein</fullName>
    </recommendedName>
</protein>
<name>A0A8S1YRZ1_PAROT</name>
<dbReference type="PANTHER" id="PTHR33706">
    <property type="entry name" value="MORN VARIANT REPEAT PROTEIN"/>
    <property type="match status" value="1"/>
</dbReference>
<evidence type="ECO:0008006" key="3">
    <source>
        <dbReference type="Google" id="ProtNLM"/>
    </source>
</evidence>
<keyword evidence="2" id="KW-1185">Reference proteome</keyword>
<dbReference type="OrthoDB" id="320590at2759"/>
<gene>
    <name evidence="1" type="ORF">POCTA_138.1.T3250001</name>
</gene>
<evidence type="ECO:0000313" key="2">
    <source>
        <dbReference type="Proteomes" id="UP000683925"/>
    </source>
</evidence>
<dbReference type="Proteomes" id="UP000683925">
    <property type="component" value="Unassembled WGS sequence"/>
</dbReference>
<proteinExistence type="predicted"/>
<reference evidence="1" key="1">
    <citation type="submission" date="2021-01" db="EMBL/GenBank/DDBJ databases">
        <authorList>
            <consortium name="Genoscope - CEA"/>
            <person name="William W."/>
        </authorList>
    </citation>
    <scope>NUCLEOTIDE SEQUENCE</scope>
</reference>
<dbReference type="PANTHER" id="PTHR33706:SF1">
    <property type="entry name" value="TPR REPEAT PROTEIN"/>
    <property type="match status" value="1"/>
</dbReference>
<comment type="caution">
    <text evidence="1">The sequence shown here is derived from an EMBL/GenBank/DDBJ whole genome shotgun (WGS) entry which is preliminary data.</text>
</comment>
<evidence type="ECO:0000313" key="1">
    <source>
        <dbReference type="EMBL" id="CAD8215572.1"/>
    </source>
</evidence>
<dbReference type="AlphaFoldDB" id="A0A8S1YRZ1"/>
<accession>A0A8S1YRZ1</accession>
<organism evidence="1 2">
    <name type="scientific">Paramecium octaurelia</name>
    <dbReference type="NCBI Taxonomy" id="43137"/>
    <lineage>
        <taxon>Eukaryota</taxon>
        <taxon>Sar</taxon>
        <taxon>Alveolata</taxon>
        <taxon>Ciliophora</taxon>
        <taxon>Intramacronucleata</taxon>
        <taxon>Oligohymenophorea</taxon>
        <taxon>Peniculida</taxon>
        <taxon>Parameciidae</taxon>
        <taxon>Paramecium</taxon>
    </lineage>
</organism>
<sequence length="423" mass="50167">MQIYQPKVIEKELDLLCRLNHPQPIEFVILDPQLSRNQRLLCKSCGQQSQSNSQIMDYQFLKYCFDKQQKESILEHESIIMPHIQYLESLQNKIESLKTRLIQILDYLIWLTKNWITNLIDSVIQYSFFEELEKLISRQMKEFDKINLIATITKIHQDGILKINPKLDQFKFYPEFKGILEIFENLNSLIFNQELELKSQPIIKSKNSLLYSLLEQEGEQNWQISTEEHKLYCWDACIKEFFLTTLKIEFTKDNEILYIKDESIIRCDKIIDLSQKPVTLTNLEQIKYLQWVGDYGKNNKKIGKWTVNWQGEVLNNVSGEYTDEGKKQGKWIDLFENYSSESQVLEIGEYLNNQRQGLWISIYEDQEIGSGEYNSQGKKNGKWIELSERFFRFSQVTYKGEYNNGTKVGKWEILLGNTKMQKI</sequence>